<comment type="caution">
    <text evidence="2">The sequence shown here is derived from an EMBL/GenBank/DDBJ whole genome shotgun (WGS) entry which is preliminary data.</text>
</comment>
<organism evidence="2 3">
    <name type="scientific">Triplophysa rosa</name>
    <name type="common">Cave loach</name>
    <dbReference type="NCBI Taxonomy" id="992332"/>
    <lineage>
        <taxon>Eukaryota</taxon>
        <taxon>Metazoa</taxon>
        <taxon>Chordata</taxon>
        <taxon>Craniata</taxon>
        <taxon>Vertebrata</taxon>
        <taxon>Euteleostomi</taxon>
        <taxon>Actinopterygii</taxon>
        <taxon>Neopterygii</taxon>
        <taxon>Teleostei</taxon>
        <taxon>Ostariophysi</taxon>
        <taxon>Cypriniformes</taxon>
        <taxon>Nemacheilidae</taxon>
        <taxon>Triplophysa</taxon>
    </lineage>
</organism>
<evidence type="ECO:0000313" key="3">
    <source>
        <dbReference type="Proteomes" id="UP001059041"/>
    </source>
</evidence>
<dbReference type="OrthoDB" id="2686689at2759"/>
<dbReference type="AlphaFoldDB" id="A0A9W7WRD2"/>
<accession>A0A9W7WRD2</accession>
<keyword evidence="3" id="KW-1185">Reference proteome</keyword>
<dbReference type="InterPro" id="IPR058913">
    <property type="entry name" value="Integrase_dom_put"/>
</dbReference>
<dbReference type="Proteomes" id="UP001059041">
    <property type="component" value="Linkage Group LG8"/>
</dbReference>
<dbReference type="SUPFAM" id="SSF53098">
    <property type="entry name" value="Ribonuclease H-like"/>
    <property type="match status" value="1"/>
</dbReference>
<reference evidence="2" key="1">
    <citation type="submission" date="2021-02" db="EMBL/GenBank/DDBJ databases">
        <title>Comparative genomics reveals that relaxation of natural selection precedes convergent phenotypic evolution of cavefish.</title>
        <authorList>
            <person name="Peng Z."/>
        </authorList>
    </citation>
    <scope>NUCLEOTIDE SEQUENCE</scope>
    <source>
        <tissue evidence="2">Muscle</tissue>
    </source>
</reference>
<dbReference type="PANTHER" id="PTHR46791:SF11">
    <property type="entry name" value="INTEGRASE CATALYTIC DOMAIN-CONTAINING PROTEIN"/>
    <property type="match status" value="1"/>
</dbReference>
<sequence length="491" mass="56551">MPSYWLKVTRGIQRRKMDPPRSQVLLRRLVLERLLNKLQYVVSHSASGLDLDYLHFICTHEVILIDALEEQNVVPDCIVNALRELCTMVRGQVENETLQIELEAVAGVMGRPKYIIEKEKLRSLLDIQLPIPCIAKLLGVSERTVFRRMMEFELSVSDSYSTLSDQELDMLVSNIKSEMPHVGYRLMMGRLRSLGHRIQWSRLRASMHRIDAVGVFSRMTQLGCIVRRKYSVRAPLSLVHVDTNHKLIRYNLVIFGGIDGFSRKIMYLDASNNNKASTGFTFFLDSIELNGLPSRVRADQGVENLDIARFMFTVRGTDRASFISGKSVHNQRIERLWRDVWTAVTVTYYDVLHSLEEDGLLDISSALHIFLVHFVFLPRLRKDLQTFAEGWNHHPLRTERNMSPQQLWEVGLLQNSTHEPENVEGEEDFDIDWESAIFHEESLTECGVVIPELSPSLNEQEMQHLQASVDPTATSYSHGRDIFVQCLNIFR</sequence>
<evidence type="ECO:0000259" key="1">
    <source>
        <dbReference type="Pfam" id="PF24764"/>
    </source>
</evidence>
<feature type="domain" description="Integrase core" evidence="1">
    <location>
        <begin position="230"/>
        <end position="418"/>
    </location>
</feature>
<dbReference type="EMBL" id="JAFHDT010000008">
    <property type="protein sequence ID" value="KAI7806947.1"/>
    <property type="molecule type" value="Genomic_DNA"/>
</dbReference>
<gene>
    <name evidence="2" type="ORF">IRJ41_015456</name>
</gene>
<protein>
    <recommendedName>
        <fullName evidence="1">Integrase core domain-containing protein</fullName>
    </recommendedName>
</protein>
<evidence type="ECO:0000313" key="2">
    <source>
        <dbReference type="EMBL" id="KAI7806947.1"/>
    </source>
</evidence>
<dbReference type="Pfam" id="PF24764">
    <property type="entry name" value="rva_4"/>
    <property type="match status" value="1"/>
</dbReference>
<dbReference type="PANTHER" id="PTHR46791">
    <property type="entry name" value="EXPRESSED PROTEIN"/>
    <property type="match status" value="1"/>
</dbReference>
<dbReference type="InterPro" id="IPR012337">
    <property type="entry name" value="RNaseH-like_sf"/>
</dbReference>
<name>A0A9W7WRD2_TRIRA</name>
<proteinExistence type="predicted"/>